<dbReference type="AlphaFoldDB" id="A0A6I6AFF7"/>
<dbReference type="Proteomes" id="UP000427281">
    <property type="component" value="Chromosome"/>
</dbReference>
<keyword evidence="2" id="KW-1185">Reference proteome</keyword>
<dbReference type="RefSeq" id="WP_155364896.1">
    <property type="nucleotide sequence ID" value="NZ_CP043930.1"/>
</dbReference>
<gene>
    <name evidence="1" type="ORF">F1728_15515</name>
</gene>
<evidence type="ECO:0000313" key="2">
    <source>
        <dbReference type="Proteomes" id="UP000427281"/>
    </source>
</evidence>
<accession>A0A6I6AFF7</accession>
<proteinExistence type="predicted"/>
<name>A0A6I6AFF7_9PLAN</name>
<dbReference type="EMBL" id="CP043930">
    <property type="protein sequence ID" value="QGQ24005.1"/>
    <property type="molecule type" value="Genomic_DNA"/>
</dbReference>
<protein>
    <submittedName>
        <fullName evidence="1">Uncharacterized protein</fullName>
    </submittedName>
</protein>
<evidence type="ECO:0000313" key="1">
    <source>
        <dbReference type="EMBL" id="QGQ24005.1"/>
    </source>
</evidence>
<organism evidence="1 2">
    <name type="scientific">Gimesia benthica</name>
    <dbReference type="NCBI Taxonomy" id="2608982"/>
    <lineage>
        <taxon>Bacteria</taxon>
        <taxon>Pseudomonadati</taxon>
        <taxon>Planctomycetota</taxon>
        <taxon>Planctomycetia</taxon>
        <taxon>Planctomycetales</taxon>
        <taxon>Planctomycetaceae</taxon>
        <taxon>Gimesia</taxon>
    </lineage>
</organism>
<reference evidence="1 2" key="1">
    <citation type="submission" date="2019-09" db="EMBL/GenBank/DDBJ databases">
        <title>Gimesia benthica sp. nov., a novel bacterium isolated from deep-sea water of the Northwest Indian Ocean.</title>
        <authorList>
            <person name="Dai X."/>
        </authorList>
    </citation>
    <scope>NUCLEOTIDE SEQUENCE [LARGE SCALE GENOMIC DNA]</scope>
    <source>
        <strain evidence="1 2">E7</strain>
    </source>
</reference>
<dbReference type="KEGG" id="gim:F1728_15515"/>
<sequence length="242" mass="26967">MIFTYNNYSHAEYEVTVDVAKRGLENPSGFVYGESITLTIAGILQGDSLADLLTKQAALSNAYARQNGNILWQSGATKVLNIQSDQTLYGVRVVKPPSFERGAAPGELVNRRQYQIVLEAAYLYDTSVGVNGDPYILDYESQLSTTGTGGPTFAHLATITGRFQKQQLTETSVVTIQQSGRRVGLLRYPTPDSPLAHLADFEKLDRRVIRQGNPRRINNNTIEYPIFWNYTFERNQPFPAAP</sequence>